<comment type="function">
    <text evidence="11">Catalyzes the reversible interconversion of serine and glycine with tetrahydrofolate (THF) serving as the one-carbon carrier. This reaction serves as the major source of one-carbon groups required for the biosynthesis of purines, thymidylate, methionine, and other important biomolecules. Also exhibits THF-independent aldolase activity toward beta-hydroxyamino acids, producing glycine and aldehydes, via a retro-aldol mechanism. Thus, is able to catalyze the cleavage of L-allo-threonine.</text>
</comment>
<keyword evidence="6 12" id="KW-0963">Cytoplasm</keyword>
<dbReference type="InterPro" id="IPR015421">
    <property type="entry name" value="PyrdxlP-dep_Trfase_major"/>
</dbReference>
<evidence type="ECO:0000256" key="5">
    <source>
        <dbReference type="ARBA" id="ARBA00011738"/>
    </source>
</evidence>
<feature type="binding site" evidence="12">
    <location>
        <begin position="123"/>
        <end position="125"/>
    </location>
    <ligand>
        <name>(6S)-5,6,7,8-tetrahydrofolate</name>
        <dbReference type="ChEBI" id="CHEBI:57453"/>
    </ligand>
</feature>
<dbReference type="FunFam" id="3.40.640.10:FF:000001">
    <property type="entry name" value="Serine hydroxymethyltransferase"/>
    <property type="match status" value="1"/>
</dbReference>
<name>A0A919VGH9_9CLOT</name>
<dbReference type="Pfam" id="PF00464">
    <property type="entry name" value="SHMT"/>
    <property type="match status" value="1"/>
</dbReference>
<sequence>MNFDNLQKNDNEIFELVEKELRRQQDGIELIASENFASKAVMEAMGSYLTNKYAEGYPNKRYYGGCHVVDEVEDLARERVKKLFGAEHANVQPHSGSQANMAVYFSILNPGDTVLGMDLSNGGHLTHGSPVNFSGKLFKFVSYGVDKETEVIDYEEVRRLALEHKPKLIVAGASAYSRTIDFKKFREVADEVGAYLMVDMAHIAGLVAAGVHESPVPYSDFVTSTTHKTLRGPRGGLILCKEKFAKDIDKNIFPGIQGGPLMHTIAAKAVCFKEALEPSFKGHIEQVVKNAKVLGEELVSRGFKLVSNGTDNHLMLVDLTNKDITGKEAEILLDTIGITVNKNTVPNETKSPFVTSGIRIGTPSVTTRGFKEEDMKEIADVISYVIEHRNEDLTPAKERVAALCKKYPLY</sequence>
<dbReference type="NCBIfam" id="NF000586">
    <property type="entry name" value="PRK00011.1"/>
    <property type="match status" value="1"/>
</dbReference>
<dbReference type="PANTHER" id="PTHR11680">
    <property type="entry name" value="SERINE HYDROXYMETHYLTRANSFERASE"/>
    <property type="match status" value="1"/>
</dbReference>
<keyword evidence="10 12" id="KW-0663">Pyridoxal phosphate</keyword>
<dbReference type="InterPro" id="IPR015424">
    <property type="entry name" value="PyrdxlP-dep_Trfase"/>
</dbReference>
<accession>A0A919VGH9</accession>
<evidence type="ECO:0000256" key="12">
    <source>
        <dbReference type="HAMAP-Rule" id="MF_00051"/>
    </source>
</evidence>
<comment type="subunit">
    <text evidence="5 12">Homodimer.</text>
</comment>
<dbReference type="PROSITE" id="PS00096">
    <property type="entry name" value="SHMT"/>
    <property type="match status" value="1"/>
</dbReference>
<dbReference type="RefSeq" id="WP_212903375.1">
    <property type="nucleotide sequence ID" value="NZ_BOPZ01000008.1"/>
</dbReference>
<comment type="cofactor">
    <cofactor evidence="2 12 13">
        <name>pyridoxal 5'-phosphate</name>
        <dbReference type="ChEBI" id="CHEBI:597326"/>
    </cofactor>
</comment>
<feature type="modified residue" description="N6-(pyridoxal phosphate)lysine" evidence="12 13">
    <location>
        <position position="228"/>
    </location>
</feature>
<comment type="pathway">
    <text evidence="12">Amino-acid biosynthesis; glycine biosynthesis; glycine from L-serine: step 1/1.</text>
</comment>
<keyword evidence="9 12" id="KW-0808">Transferase</keyword>
<dbReference type="InterPro" id="IPR015422">
    <property type="entry name" value="PyrdxlP-dep_Trfase_small"/>
</dbReference>
<evidence type="ECO:0000259" key="14">
    <source>
        <dbReference type="Pfam" id="PF00464"/>
    </source>
</evidence>
<feature type="site" description="Plays an important role in substrate specificity" evidence="12">
    <location>
        <position position="227"/>
    </location>
</feature>
<dbReference type="PANTHER" id="PTHR11680:SF35">
    <property type="entry name" value="SERINE HYDROXYMETHYLTRANSFERASE 1"/>
    <property type="match status" value="1"/>
</dbReference>
<evidence type="ECO:0000256" key="1">
    <source>
        <dbReference type="ARBA" id="ARBA00001528"/>
    </source>
</evidence>
<dbReference type="InterPro" id="IPR019798">
    <property type="entry name" value="Ser_HO-MeTrfase_PLP_BS"/>
</dbReference>
<comment type="pathway">
    <text evidence="12">One-carbon metabolism; tetrahydrofolate interconversion.</text>
</comment>
<dbReference type="InterPro" id="IPR001085">
    <property type="entry name" value="Ser_HO-MeTrfase"/>
</dbReference>
<protein>
    <recommendedName>
        <fullName evidence="12">Serine hydroxymethyltransferase</fullName>
        <shortName evidence="12">SHMT</shortName>
        <shortName evidence="12">Serine methylase</shortName>
        <ecNumber evidence="12">2.1.2.1</ecNumber>
    </recommendedName>
</protein>
<dbReference type="SUPFAM" id="SSF53383">
    <property type="entry name" value="PLP-dependent transferases"/>
    <property type="match status" value="1"/>
</dbReference>
<reference evidence="15" key="1">
    <citation type="submission" date="2021-03" db="EMBL/GenBank/DDBJ databases">
        <title>Taxonomic study of Clostridium polyendosporum from meadow-gley soil under rice.</title>
        <authorList>
            <person name="Kobayashi H."/>
            <person name="Tanizawa Y."/>
            <person name="Yagura M."/>
        </authorList>
    </citation>
    <scope>NUCLEOTIDE SEQUENCE</scope>
    <source>
        <strain evidence="15">JCM 30710</strain>
    </source>
</reference>
<gene>
    <name evidence="12 15" type="primary">glyA</name>
    <name evidence="15" type="ORF">CPJCM30710_13170</name>
</gene>
<dbReference type="Gene3D" id="3.90.1150.10">
    <property type="entry name" value="Aspartate Aminotransferase, domain 1"/>
    <property type="match status" value="1"/>
</dbReference>
<evidence type="ECO:0000256" key="7">
    <source>
        <dbReference type="ARBA" id="ARBA00022563"/>
    </source>
</evidence>
<dbReference type="GO" id="GO:0005829">
    <property type="term" value="C:cytosol"/>
    <property type="evidence" value="ECO:0007669"/>
    <property type="project" value="TreeGrafter"/>
</dbReference>
<comment type="subcellular location">
    <subcellularLocation>
        <location evidence="3 12">Cytoplasm</location>
    </subcellularLocation>
</comment>
<comment type="similarity">
    <text evidence="4 12">Belongs to the SHMT family.</text>
</comment>
<evidence type="ECO:0000313" key="16">
    <source>
        <dbReference type="Proteomes" id="UP000679179"/>
    </source>
</evidence>
<dbReference type="InterPro" id="IPR049943">
    <property type="entry name" value="Ser_HO-MeTrfase-like"/>
</dbReference>
<evidence type="ECO:0000256" key="9">
    <source>
        <dbReference type="ARBA" id="ARBA00022679"/>
    </source>
</evidence>
<evidence type="ECO:0000256" key="13">
    <source>
        <dbReference type="PIRSR" id="PIRSR000412-50"/>
    </source>
</evidence>
<evidence type="ECO:0000256" key="8">
    <source>
        <dbReference type="ARBA" id="ARBA00022605"/>
    </source>
</evidence>
<evidence type="ECO:0000256" key="4">
    <source>
        <dbReference type="ARBA" id="ARBA00006376"/>
    </source>
</evidence>
<feature type="domain" description="Serine hydroxymethyltransferase-like" evidence="14">
    <location>
        <begin position="6"/>
        <end position="382"/>
    </location>
</feature>
<feature type="binding site" evidence="12">
    <location>
        <position position="242"/>
    </location>
    <ligand>
        <name>(6S)-5,6,7,8-tetrahydrofolate</name>
        <dbReference type="ChEBI" id="CHEBI:57453"/>
    </ligand>
</feature>
<dbReference type="GO" id="GO:0004372">
    <property type="term" value="F:glycine hydroxymethyltransferase activity"/>
    <property type="evidence" value="ECO:0007669"/>
    <property type="project" value="UniProtKB-UniRule"/>
</dbReference>
<keyword evidence="7 12" id="KW-0554">One-carbon metabolism</keyword>
<evidence type="ECO:0000313" key="15">
    <source>
        <dbReference type="EMBL" id="GIM28651.1"/>
    </source>
</evidence>
<dbReference type="Proteomes" id="UP000679179">
    <property type="component" value="Unassembled WGS sequence"/>
</dbReference>
<feature type="binding site" evidence="12">
    <location>
        <begin position="351"/>
        <end position="353"/>
    </location>
    <ligand>
        <name>(6S)-5,6,7,8-tetrahydrofolate</name>
        <dbReference type="ChEBI" id="CHEBI:57453"/>
    </ligand>
</feature>
<evidence type="ECO:0000256" key="3">
    <source>
        <dbReference type="ARBA" id="ARBA00004496"/>
    </source>
</evidence>
<dbReference type="InterPro" id="IPR039429">
    <property type="entry name" value="SHMT-like_dom"/>
</dbReference>
<proteinExistence type="inferred from homology"/>
<dbReference type="EMBL" id="BOPZ01000008">
    <property type="protein sequence ID" value="GIM28651.1"/>
    <property type="molecule type" value="Genomic_DNA"/>
</dbReference>
<dbReference type="CDD" id="cd00378">
    <property type="entry name" value="SHMT"/>
    <property type="match status" value="1"/>
</dbReference>
<dbReference type="PIRSF" id="PIRSF000412">
    <property type="entry name" value="SHMT"/>
    <property type="match status" value="1"/>
</dbReference>
<feature type="binding site" evidence="12">
    <location>
        <position position="119"/>
    </location>
    <ligand>
        <name>(6S)-5,6,7,8-tetrahydrofolate</name>
        <dbReference type="ChEBI" id="CHEBI:57453"/>
    </ligand>
</feature>
<organism evidence="15 16">
    <name type="scientific">Clostridium polyendosporum</name>
    <dbReference type="NCBI Taxonomy" id="69208"/>
    <lineage>
        <taxon>Bacteria</taxon>
        <taxon>Bacillati</taxon>
        <taxon>Bacillota</taxon>
        <taxon>Clostridia</taxon>
        <taxon>Eubacteriales</taxon>
        <taxon>Clostridiaceae</taxon>
        <taxon>Clostridium</taxon>
    </lineage>
</organism>
<keyword evidence="8 12" id="KW-0028">Amino-acid biosynthesis</keyword>
<dbReference type="EC" id="2.1.2.1" evidence="12"/>
<dbReference type="GO" id="GO:0035999">
    <property type="term" value="P:tetrahydrofolate interconversion"/>
    <property type="evidence" value="ECO:0007669"/>
    <property type="project" value="UniProtKB-UniRule"/>
</dbReference>
<comment type="caution">
    <text evidence="15">The sequence shown here is derived from an EMBL/GenBank/DDBJ whole genome shotgun (WGS) entry which is preliminary data.</text>
</comment>
<dbReference type="Gene3D" id="3.40.640.10">
    <property type="entry name" value="Type I PLP-dependent aspartate aminotransferase-like (Major domain)"/>
    <property type="match status" value="1"/>
</dbReference>
<dbReference type="AlphaFoldDB" id="A0A919VGH9"/>
<evidence type="ECO:0000256" key="11">
    <source>
        <dbReference type="ARBA" id="ARBA00054606"/>
    </source>
</evidence>
<keyword evidence="16" id="KW-1185">Reference proteome</keyword>
<evidence type="ECO:0000256" key="6">
    <source>
        <dbReference type="ARBA" id="ARBA00022490"/>
    </source>
</evidence>
<dbReference type="GO" id="GO:0030170">
    <property type="term" value="F:pyridoxal phosphate binding"/>
    <property type="evidence" value="ECO:0007669"/>
    <property type="project" value="UniProtKB-UniRule"/>
</dbReference>
<dbReference type="FunFam" id="3.90.1150.10:FF:000003">
    <property type="entry name" value="Serine hydroxymethyltransferase"/>
    <property type="match status" value="1"/>
</dbReference>
<evidence type="ECO:0000256" key="2">
    <source>
        <dbReference type="ARBA" id="ARBA00001933"/>
    </source>
</evidence>
<dbReference type="GO" id="GO:0019264">
    <property type="term" value="P:glycine biosynthetic process from serine"/>
    <property type="evidence" value="ECO:0007669"/>
    <property type="project" value="UniProtKB-UniRule"/>
</dbReference>
<comment type="catalytic activity">
    <reaction evidence="1 12">
        <text>(6R)-5,10-methylene-5,6,7,8-tetrahydrofolate + glycine + H2O = (6S)-5,6,7,8-tetrahydrofolate + L-serine</text>
        <dbReference type="Rhea" id="RHEA:15481"/>
        <dbReference type="ChEBI" id="CHEBI:15377"/>
        <dbReference type="ChEBI" id="CHEBI:15636"/>
        <dbReference type="ChEBI" id="CHEBI:33384"/>
        <dbReference type="ChEBI" id="CHEBI:57305"/>
        <dbReference type="ChEBI" id="CHEBI:57453"/>
        <dbReference type="EC" id="2.1.2.1"/>
    </reaction>
</comment>
<evidence type="ECO:0000256" key="10">
    <source>
        <dbReference type="ARBA" id="ARBA00022898"/>
    </source>
</evidence>
<dbReference type="HAMAP" id="MF_00051">
    <property type="entry name" value="SHMT"/>
    <property type="match status" value="1"/>
</dbReference>